<gene>
    <name evidence="1" type="ORF">STAS_14659</name>
</gene>
<sequence length="149" mass="16364">MLLCDHNRGIPKIQTTRSYHALPRTFPIPLLRSTPSRTNKDYETNSRNRILTGARLGPTSYYGFRSFSDQISGSRVSRSRTAGLCLCEIASDRSNKVLDARNSPVLGRWLGIKSGKESSSLRVAIEDCESCPGTKAKEEDKAAGTEVGT</sequence>
<dbReference type="AlphaFoldDB" id="A0A5A7Q052"/>
<comment type="caution">
    <text evidence="1">The sequence shown here is derived from an EMBL/GenBank/DDBJ whole genome shotgun (WGS) entry which is preliminary data.</text>
</comment>
<protein>
    <submittedName>
        <fullName evidence="1">A/G-specific adenine glycosylase</fullName>
    </submittedName>
</protein>
<dbReference type="EMBL" id="BKCP01005461">
    <property type="protein sequence ID" value="GER38198.1"/>
    <property type="molecule type" value="Genomic_DNA"/>
</dbReference>
<reference evidence="2" key="1">
    <citation type="journal article" date="2019" name="Curr. Biol.">
        <title>Genome Sequence of Striga asiatica Provides Insight into the Evolution of Plant Parasitism.</title>
        <authorList>
            <person name="Yoshida S."/>
            <person name="Kim S."/>
            <person name="Wafula E.K."/>
            <person name="Tanskanen J."/>
            <person name="Kim Y.M."/>
            <person name="Honaas L."/>
            <person name="Yang Z."/>
            <person name="Spallek T."/>
            <person name="Conn C.E."/>
            <person name="Ichihashi Y."/>
            <person name="Cheong K."/>
            <person name="Cui S."/>
            <person name="Der J.P."/>
            <person name="Gundlach H."/>
            <person name="Jiao Y."/>
            <person name="Hori C."/>
            <person name="Ishida J.K."/>
            <person name="Kasahara H."/>
            <person name="Kiba T."/>
            <person name="Kim M.S."/>
            <person name="Koo N."/>
            <person name="Laohavisit A."/>
            <person name="Lee Y.H."/>
            <person name="Lumba S."/>
            <person name="McCourt P."/>
            <person name="Mortimer J.C."/>
            <person name="Mutuku J.M."/>
            <person name="Nomura T."/>
            <person name="Sasaki-Sekimoto Y."/>
            <person name="Seto Y."/>
            <person name="Wang Y."/>
            <person name="Wakatake T."/>
            <person name="Sakakibara H."/>
            <person name="Demura T."/>
            <person name="Yamaguchi S."/>
            <person name="Yoneyama K."/>
            <person name="Manabe R.I."/>
            <person name="Nelson D.C."/>
            <person name="Schulman A.H."/>
            <person name="Timko M.P."/>
            <person name="dePamphilis C.W."/>
            <person name="Choi D."/>
            <person name="Shirasu K."/>
        </authorList>
    </citation>
    <scope>NUCLEOTIDE SEQUENCE [LARGE SCALE GENOMIC DNA]</scope>
    <source>
        <strain evidence="2">cv. UVA1</strain>
    </source>
</reference>
<evidence type="ECO:0000313" key="2">
    <source>
        <dbReference type="Proteomes" id="UP000325081"/>
    </source>
</evidence>
<keyword evidence="2" id="KW-1185">Reference proteome</keyword>
<dbReference type="Proteomes" id="UP000325081">
    <property type="component" value="Unassembled WGS sequence"/>
</dbReference>
<name>A0A5A7Q052_STRAF</name>
<organism evidence="1 2">
    <name type="scientific">Striga asiatica</name>
    <name type="common">Asiatic witchweed</name>
    <name type="synonym">Buchnera asiatica</name>
    <dbReference type="NCBI Taxonomy" id="4170"/>
    <lineage>
        <taxon>Eukaryota</taxon>
        <taxon>Viridiplantae</taxon>
        <taxon>Streptophyta</taxon>
        <taxon>Embryophyta</taxon>
        <taxon>Tracheophyta</taxon>
        <taxon>Spermatophyta</taxon>
        <taxon>Magnoliopsida</taxon>
        <taxon>eudicotyledons</taxon>
        <taxon>Gunneridae</taxon>
        <taxon>Pentapetalae</taxon>
        <taxon>asterids</taxon>
        <taxon>lamiids</taxon>
        <taxon>Lamiales</taxon>
        <taxon>Orobanchaceae</taxon>
        <taxon>Buchnereae</taxon>
        <taxon>Striga</taxon>
    </lineage>
</organism>
<proteinExistence type="predicted"/>
<accession>A0A5A7Q052</accession>
<evidence type="ECO:0000313" key="1">
    <source>
        <dbReference type="EMBL" id="GER38198.1"/>
    </source>
</evidence>